<dbReference type="Gene3D" id="3.30.420.10">
    <property type="entry name" value="Ribonuclease H-like superfamily/Ribonuclease H"/>
    <property type="match status" value="1"/>
</dbReference>
<dbReference type="AlphaFoldDB" id="Q2RA57"/>
<evidence type="ECO:0000313" key="2">
    <source>
        <dbReference type="Proteomes" id="UP000000763"/>
    </source>
</evidence>
<dbReference type="EMBL" id="AC120533">
    <property type="protein sequence ID" value="AAX95111.1"/>
    <property type="molecule type" value="Genomic_DNA"/>
</dbReference>
<reference evidence="2" key="2">
    <citation type="journal article" date="2008" name="Nucleic Acids Res.">
        <title>The rice annotation project database (RAP-DB): 2008 update.</title>
        <authorList>
            <consortium name="The rice annotation project (RAP)"/>
        </authorList>
    </citation>
    <scope>GENOME REANNOTATION</scope>
    <source>
        <strain evidence="2">cv. Nipponbare</strain>
    </source>
</reference>
<proteinExistence type="predicted"/>
<accession>Q2RA57</accession>
<name>Q2RA57_ORYSJ</name>
<dbReference type="GO" id="GO:0003676">
    <property type="term" value="F:nucleic acid binding"/>
    <property type="evidence" value="ECO:0007669"/>
    <property type="project" value="InterPro"/>
</dbReference>
<gene>
    <name evidence="1" type="ordered locus">LOC_Os11g06470</name>
</gene>
<evidence type="ECO:0000313" key="1">
    <source>
        <dbReference type="EMBL" id="AAX95111.1"/>
    </source>
</evidence>
<protein>
    <submittedName>
        <fullName evidence="1">Retrotransposon protein, putative, unclassified</fullName>
    </submittedName>
</protein>
<sequence>MGTSLIWWINMAGVKKKIEEHPNKWHKVLSEALWAHRISKHGATKVTPFELIYVYEAVLSVEALEEIEKEKKRVAKAYNKRVKAKLFQVGEGTRSKEFGSIEPYETKRERETAGGDDVVEWWVRRAVKKRRSSPASSERVKCSSGSARVEWNDLILRLANIILSNEKDCFVWSFHKNGQILIKSMYGAIMNCKF</sequence>
<organism evidence="1 2">
    <name type="scientific">Oryza sativa subsp. japonica</name>
    <name type="common">Rice</name>
    <dbReference type="NCBI Taxonomy" id="39947"/>
    <lineage>
        <taxon>Eukaryota</taxon>
        <taxon>Viridiplantae</taxon>
        <taxon>Streptophyta</taxon>
        <taxon>Embryophyta</taxon>
        <taxon>Tracheophyta</taxon>
        <taxon>Spermatophyta</taxon>
        <taxon>Magnoliopsida</taxon>
        <taxon>Liliopsida</taxon>
        <taxon>Poales</taxon>
        <taxon>Poaceae</taxon>
        <taxon>BOP clade</taxon>
        <taxon>Oryzoideae</taxon>
        <taxon>Oryzeae</taxon>
        <taxon>Oryzinae</taxon>
        <taxon>Oryza</taxon>
        <taxon>Oryza sativa</taxon>
    </lineage>
</organism>
<reference evidence="2" key="1">
    <citation type="journal article" date="2005" name="Nature">
        <title>The map-based sequence of the rice genome.</title>
        <authorList>
            <consortium name="International rice genome sequencing project (IRGSP)"/>
            <person name="Matsumoto T."/>
            <person name="Wu J."/>
            <person name="Kanamori H."/>
            <person name="Katayose Y."/>
            <person name="Fujisawa M."/>
            <person name="Namiki N."/>
            <person name="Mizuno H."/>
            <person name="Yamamoto K."/>
            <person name="Antonio B.A."/>
            <person name="Baba T."/>
            <person name="Sakata K."/>
            <person name="Nagamura Y."/>
            <person name="Aoki H."/>
            <person name="Arikawa K."/>
            <person name="Arita K."/>
            <person name="Bito T."/>
            <person name="Chiden Y."/>
            <person name="Fujitsuka N."/>
            <person name="Fukunaka R."/>
            <person name="Hamada M."/>
            <person name="Harada C."/>
            <person name="Hayashi A."/>
            <person name="Hijishita S."/>
            <person name="Honda M."/>
            <person name="Hosokawa S."/>
            <person name="Ichikawa Y."/>
            <person name="Idonuma A."/>
            <person name="Iijima M."/>
            <person name="Ikeda M."/>
            <person name="Ikeno M."/>
            <person name="Ito K."/>
            <person name="Ito S."/>
            <person name="Ito T."/>
            <person name="Ito Y."/>
            <person name="Ito Y."/>
            <person name="Iwabuchi A."/>
            <person name="Kamiya K."/>
            <person name="Karasawa W."/>
            <person name="Kurita K."/>
            <person name="Katagiri S."/>
            <person name="Kikuta A."/>
            <person name="Kobayashi H."/>
            <person name="Kobayashi N."/>
            <person name="Machita K."/>
            <person name="Maehara T."/>
            <person name="Masukawa M."/>
            <person name="Mizubayashi T."/>
            <person name="Mukai Y."/>
            <person name="Nagasaki H."/>
            <person name="Nagata Y."/>
            <person name="Naito S."/>
            <person name="Nakashima M."/>
            <person name="Nakama Y."/>
            <person name="Nakamichi Y."/>
            <person name="Nakamura M."/>
            <person name="Meguro A."/>
            <person name="Negishi M."/>
            <person name="Ohta I."/>
            <person name="Ohta T."/>
            <person name="Okamoto M."/>
            <person name="Ono N."/>
            <person name="Saji S."/>
            <person name="Sakaguchi M."/>
            <person name="Sakai K."/>
            <person name="Shibata M."/>
            <person name="Shimokawa T."/>
            <person name="Song J."/>
            <person name="Takazaki Y."/>
            <person name="Terasawa K."/>
            <person name="Tsugane M."/>
            <person name="Tsuji K."/>
            <person name="Ueda S."/>
            <person name="Waki K."/>
            <person name="Yamagata H."/>
            <person name="Yamamoto M."/>
            <person name="Yamamoto S."/>
            <person name="Yamane H."/>
            <person name="Yoshiki S."/>
            <person name="Yoshihara R."/>
            <person name="Yukawa K."/>
            <person name="Zhong H."/>
            <person name="Yano M."/>
            <person name="Yuan Q."/>
            <person name="Ouyang S."/>
            <person name="Liu J."/>
            <person name="Jones K.M."/>
            <person name="Gansberger K."/>
            <person name="Moffat K."/>
            <person name="Hill J."/>
            <person name="Bera J."/>
            <person name="Fadrosh D."/>
            <person name="Jin S."/>
            <person name="Johri S."/>
            <person name="Kim M."/>
            <person name="Overton L."/>
            <person name="Reardon M."/>
            <person name="Tsitrin T."/>
            <person name="Vuong H."/>
            <person name="Weaver B."/>
            <person name="Ciecko A."/>
            <person name="Tallon L."/>
            <person name="Jackson J."/>
            <person name="Pai G."/>
            <person name="Aken S.V."/>
            <person name="Utterback T."/>
            <person name="Reidmuller S."/>
            <person name="Feldblyum T."/>
            <person name="Hsiao J."/>
            <person name="Zismann V."/>
            <person name="Iobst S."/>
            <person name="de Vazeille A.R."/>
            <person name="Buell C.R."/>
            <person name="Ying K."/>
            <person name="Li Y."/>
            <person name="Lu T."/>
            <person name="Huang Y."/>
            <person name="Zhao Q."/>
            <person name="Feng Q."/>
            <person name="Zhang L."/>
            <person name="Zhu J."/>
            <person name="Weng Q."/>
            <person name="Mu J."/>
            <person name="Lu Y."/>
            <person name="Fan D."/>
            <person name="Liu Y."/>
            <person name="Guan J."/>
            <person name="Zhang Y."/>
            <person name="Yu S."/>
            <person name="Liu X."/>
            <person name="Zhang Y."/>
            <person name="Hong G."/>
            <person name="Han B."/>
            <person name="Choisne N."/>
            <person name="Demange N."/>
            <person name="Orjeda G."/>
            <person name="Samain S."/>
            <person name="Cattolico L."/>
            <person name="Pelletier E."/>
            <person name="Couloux A."/>
            <person name="Segurens B."/>
            <person name="Wincker P."/>
            <person name="D'Hont A."/>
            <person name="Scarpelli C."/>
            <person name="Weissenbach J."/>
            <person name="Salanoubat M."/>
            <person name="Quetier F."/>
            <person name="Yu Y."/>
            <person name="Kim H.R."/>
            <person name="Rambo T."/>
            <person name="Currie J."/>
            <person name="Collura K."/>
            <person name="Luo M."/>
            <person name="Yang T."/>
            <person name="Ammiraju J.S.S."/>
            <person name="Engler F."/>
            <person name="Soderlund C."/>
            <person name="Wing R.A."/>
            <person name="Palmer L.E."/>
            <person name="de la Bastide M."/>
            <person name="Spiegel L."/>
            <person name="Nascimento L."/>
            <person name="Zutavern T."/>
            <person name="O'Shaughnessy A."/>
            <person name="Dike S."/>
            <person name="Dedhia N."/>
            <person name="Preston R."/>
            <person name="Balija V."/>
            <person name="McCombie W.R."/>
            <person name="Chow T."/>
            <person name="Chen H."/>
            <person name="Chung M."/>
            <person name="Chen C."/>
            <person name="Shaw J."/>
            <person name="Wu H."/>
            <person name="Hsiao K."/>
            <person name="Chao Y."/>
            <person name="Chu M."/>
            <person name="Cheng C."/>
            <person name="Hour A."/>
            <person name="Lee P."/>
            <person name="Lin S."/>
            <person name="Lin Y."/>
            <person name="Liou J."/>
            <person name="Liu S."/>
            <person name="Hsing Y."/>
            <person name="Raghuvanshi S."/>
            <person name="Mohanty A."/>
            <person name="Bharti A.K."/>
            <person name="Gaur A."/>
            <person name="Gupta V."/>
            <person name="Kumar D."/>
            <person name="Ravi V."/>
            <person name="Vij S."/>
            <person name="Kapur A."/>
            <person name="Khurana P."/>
            <person name="Khurana P."/>
            <person name="Khurana J.P."/>
            <person name="Tyagi A.K."/>
            <person name="Gaikwad K."/>
            <person name="Singh A."/>
            <person name="Dalal V."/>
            <person name="Srivastava S."/>
            <person name="Dixit A."/>
            <person name="Pal A.K."/>
            <person name="Ghazi I.A."/>
            <person name="Yadav M."/>
            <person name="Pandit A."/>
            <person name="Bhargava A."/>
            <person name="Sureshbabu K."/>
            <person name="Batra K."/>
            <person name="Sharma T.R."/>
            <person name="Mohapatra T."/>
            <person name="Singh N.K."/>
            <person name="Messing J."/>
            <person name="Nelson A.B."/>
            <person name="Fuks G."/>
            <person name="Kavchok S."/>
            <person name="Keizer G."/>
            <person name="Linton E."/>
            <person name="Llaca V."/>
            <person name="Song R."/>
            <person name="Tanyolac B."/>
            <person name="Young S."/>
            <person name="Ho-Il K."/>
            <person name="Hahn J.H."/>
            <person name="Sangsakoo G."/>
            <person name="Vanavichit A."/>
            <person name="de Mattos Luiz.A.T."/>
            <person name="Zimmer P.D."/>
            <person name="Malone G."/>
            <person name="Dellagostin O."/>
            <person name="de Oliveira A.C."/>
            <person name="Bevan M."/>
            <person name="Bancroft I."/>
            <person name="Minx P."/>
            <person name="Cordum H."/>
            <person name="Wilson R."/>
            <person name="Cheng Z."/>
            <person name="Jin W."/>
            <person name="Jiang J."/>
            <person name="Leong S.A."/>
            <person name="Iwama H."/>
            <person name="Gojobori T."/>
            <person name="Itoh T."/>
            <person name="Niimura Y."/>
            <person name="Fujii Y."/>
            <person name="Habara T."/>
            <person name="Sakai H."/>
            <person name="Sato Y."/>
            <person name="Wilson G."/>
            <person name="Kumar K."/>
            <person name="McCouch S."/>
            <person name="Juretic N."/>
            <person name="Hoen D."/>
            <person name="Wright S."/>
            <person name="Bruskiewich R."/>
            <person name="Bureau T."/>
            <person name="Miyao A."/>
            <person name="Hirochika H."/>
            <person name="Nishikawa T."/>
            <person name="Kadowaki K."/>
            <person name="Sugiura M."/>
            <person name="Burr B."/>
            <person name="Sasaki T."/>
        </authorList>
    </citation>
    <scope>NUCLEOTIDE SEQUENCE [LARGE SCALE GENOMIC DNA]</scope>
    <source>
        <strain evidence="2">cv. Nipponbare</strain>
    </source>
</reference>
<dbReference type="Proteomes" id="UP000000763">
    <property type="component" value="Chromosome 11"/>
</dbReference>
<dbReference type="InterPro" id="IPR036397">
    <property type="entry name" value="RNaseH_sf"/>
</dbReference>